<evidence type="ECO:0000256" key="5">
    <source>
        <dbReference type="ARBA" id="ARBA00023284"/>
    </source>
</evidence>
<organism evidence="7 8">
    <name type="scientific">Peptoniphilus lacrimalis</name>
    <dbReference type="NCBI Taxonomy" id="33031"/>
    <lineage>
        <taxon>Bacteria</taxon>
        <taxon>Bacillati</taxon>
        <taxon>Bacillota</taxon>
        <taxon>Tissierellia</taxon>
        <taxon>Tissierellales</taxon>
        <taxon>Peptoniphilaceae</taxon>
        <taxon>Peptoniphilus</taxon>
    </lineage>
</organism>
<dbReference type="HAMAP" id="MF_00117">
    <property type="entry name" value="HslO"/>
    <property type="match status" value="1"/>
</dbReference>
<dbReference type="Gene3D" id="3.55.30.10">
    <property type="entry name" value="Hsp33 domain"/>
    <property type="match status" value="1"/>
</dbReference>
<dbReference type="GO" id="GO:0051082">
    <property type="term" value="F:unfolded protein binding"/>
    <property type="evidence" value="ECO:0007669"/>
    <property type="project" value="UniProtKB-UniRule"/>
</dbReference>
<dbReference type="OrthoDB" id="9776534at2"/>
<dbReference type="Proteomes" id="UP000255517">
    <property type="component" value="Unassembled WGS sequence"/>
</dbReference>
<dbReference type="InterPro" id="IPR000397">
    <property type="entry name" value="Heat_shock_Hsp33"/>
</dbReference>
<dbReference type="Gene3D" id="3.90.1280.10">
    <property type="entry name" value="HSP33 redox switch-like"/>
    <property type="match status" value="1"/>
</dbReference>
<dbReference type="GO" id="GO:0044183">
    <property type="term" value="F:protein folding chaperone"/>
    <property type="evidence" value="ECO:0007669"/>
    <property type="project" value="TreeGrafter"/>
</dbReference>
<evidence type="ECO:0000256" key="1">
    <source>
        <dbReference type="ARBA" id="ARBA00022490"/>
    </source>
</evidence>
<dbReference type="SUPFAM" id="SSF118352">
    <property type="entry name" value="HSP33 redox switch-like"/>
    <property type="match status" value="1"/>
</dbReference>
<keyword evidence="2 6" id="KW-0862">Zinc</keyword>
<dbReference type="CDD" id="cd00498">
    <property type="entry name" value="Hsp33"/>
    <property type="match status" value="1"/>
</dbReference>
<keyword evidence="5 6" id="KW-0676">Redox-active center</keyword>
<accession>A0A379C3C9</accession>
<dbReference type="Pfam" id="PF01430">
    <property type="entry name" value="HSP33"/>
    <property type="match status" value="1"/>
</dbReference>
<evidence type="ECO:0000313" key="7">
    <source>
        <dbReference type="EMBL" id="SUB56770.1"/>
    </source>
</evidence>
<comment type="similarity">
    <text evidence="6">Belongs to the HSP33 family.</text>
</comment>
<evidence type="ECO:0000256" key="3">
    <source>
        <dbReference type="ARBA" id="ARBA00023157"/>
    </source>
</evidence>
<keyword evidence="3 6" id="KW-1015">Disulfide bond</keyword>
<evidence type="ECO:0000313" key="8">
    <source>
        <dbReference type="Proteomes" id="UP000255517"/>
    </source>
</evidence>
<keyword evidence="1 6" id="KW-0963">Cytoplasm</keyword>
<name>A0A379C3C9_9FIRM</name>
<keyword evidence="4 6" id="KW-0143">Chaperone</keyword>
<dbReference type="InterPro" id="IPR016153">
    <property type="entry name" value="Heat_shock_Hsp33_N"/>
</dbReference>
<sequence>MGYILKAIDKEEKVRFALAITTDLVEEARKIHNTSPTASAALGRSLTATAIMASWLKNPKDTITFNIKSDGPAKNIIVTGKNDGYIKAFIANPQEDLPLNKKTGKLDVGGLVGKGLLTITIDNGLKEPYHGTVPLISGEIGEDLANYFLKSDQVPSAVGLGVLVDKDITIKASAGFIIQMMPGAGEEEIRKLEENLKALKSISHLVAQGYDAYDLLEKISQGFDVKILEKKEISYKCNCSLEKVKDALISIGPKEIKEIIEEDKKASINCYFCNKDYKLDLKDLEEIYDKALQINTKEK</sequence>
<evidence type="ECO:0000256" key="2">
    <source>
        <dbReference type="ARBA" id="ARBA00022833"/>
    </source>
</evidence>
<keyword evidence="7" id="KW-0346">Stress response</keyword>
<comment type="function">
    <text evidence="6">Redox regulated molecular chaperone. Protects both thermally unfolding and oxidatively damaged proteins from irreversible aggregation. Plays an important role in the bacterial defense system toward oxidative stress.</text>
</comment>
<dbReference type="PANTHER" id="PTHR30111">
    <property type="entry name" value="33 KDA CHAPERONIN"/>
    <property type="match status" value="1"/>
</dbReference>
<evidence type="ECO:0000256" key="6">
    <source>
        <dbReference type="HAMAP-Rule" id="MF_00117"/>
    </source>
</evidence>
<evidence type="ECO:0000256" key="4">
    <source>
        <dbReference type="ARBA" id="ARBA00023186"/>
    </source>
</evidence>
<dbReference type="RefSeq" id="WP_019034414.1">
    <property type="nucleotide sequence ID" value="NZ_UGSZ01000001.1"/>
</dbReference>
<dbReference type="AlphaFoldDB" id="A0A379C3C9"/>
<dbReference type="PANTHER" id="PTHR30111:SF1">
    <property type="entry name" value="33 KDA CHAPERONIN"/>
    <property type="match status" value="1"/>
</dbReference>
<dbReference type="NCBIfam" id="NF001033">
    <property type="entry name" value="PRK00114.1"/>
    <property type="match status" value="1"/>
</dbReference>
<dbReference type="EMBL" id="UGSZ01000001">
    <property type="protein sequence ID" value="SUB56770.1"/>
    <property type="molecule type" value="Genomic_DNA"/>
</dbReference>
<dbReference type="STRING" id="1122949.GCA_000378725_00474"/>
<comment type="subcellular location">
    <subcellularLocation>
        <location evidence="6">Cytoplasm</location>
    </subcellularLocation>
</comment>
<gene>
    <name evidence="6 7" type="primary">hslO</name>
    <name evidence="7" type="ORF">NCTC13149_00570</name>
</gene>
<dbReference type="PIRSF" id="PIRSF005261">
    <property type="entry name" value="Heat_shock_Hsp33"/>
    <property type="match status" value="1"/>
</dbReference>
<proteinExistence type="inferred from homology"/>
<dbReference type="InterPro" id="IPR016154">
    <property type="entry name" value="Heat_shock_Hsp33_C"/>
</dbReference>
<feature type="disulfide bond" description="Redox-active" evidence="6">
    <location>
        <begin position="237"/>
        <end position="239"/>
    </location>
</feature>
<feature type="disulfide bond" description="Redox-active" evidence="6">
    <location>
        <begin position="270"/>
        <end position="273"/>
    </location>
</feature>
<protein>
    <recommendedName>
        <fullName evidence="6">33 kDa chaperonin</fullName>
    </recommendedName>
    <alternativeName>
        <fullName evidence="6">Heat shock protein 33 homolog</fullName>
        <shortName evidence="6">HSP33</shortName>
    </alternativeName>
</protein>
<comment type="PTM">
    <text evidence="6">Under oxidizing conditions two disulfide bonds are formed involving the reactive cysteines. Under reducing conditions zinc is bound to the reactive cysteines and the protein is inactive.</text>
</comment>
<dbReference type="GO" id="GO:0005737">
    <property type="term" value="C:cytoplasm"/>
    <property type="evidence" value="ECO:0007669"/>
    <property type="project" value="UniProtKB-SubCell"/>
</dbReference>
<dbReference type="GO" id="GO:0042026">
    <property type="term" value="P:protein refolding"/>
    <property type="evidence" value="ECO:0007669"/>
    <property type="project" value="TreeGrafter"/>
</dbReference>
<dbReference type="SUPFAM" id="SSF64397">
    <property type="entry name" value="Hsp33 domain"/>
    <property type="match status" value="1"/>
</dbReference>
<reference evidence="7 8" key="1">
    <citation type="submission" date="2018-06" db="EMBL/GenBank/DDBJ databases">
        <authorList>
            <consortium name="Pathogen Informatics"/>
            <person name="Doyle S."/>
        </authorList>
    </citation>
    <scope>NUCLEOTIDE SEQUENCE [LARGE SCALE GENOMIC DNA]</scope>
    <source>
        <strain evidence="7 8">NCTC13149</strain>
    </source>
</reference>